<keyword evidence="1" id="KW-0812">Transmembrane</keyword>
<keyword evidence="1" id="KW-1133">Transmembrane helix</keyword>
<keyword evidence="1" id="KW-0472">Membrane</keyword>
<dbReference type="Proteomes" id="UP000464314">
    <property type="component" value="Chromosome"/>
</dbReference>
<protein>
    <submittedName>
        <fullName evidence="2">Uncharacterized protein</fullName>
    </submittedName>
</protein>
<feature type="transmembrane region" description="Helical" evidence="1">
    <location>
        <begin position="80"/>
        <end position="97"/>
    </location>
</feature>
<proteinExistence type="predicted"/>
<name>A0A6P1TSD7_9FIRM</name>
<organism evidence="2 3">
    <name type="scientific">Anaerocolumna sedimenticola</name>
    <dbReference type="NCBI Taxonomy" id="2696063"/>
    <lineage>
        <taxon>Bacteria</taxon>
        <taxon>Bacillati</taxon>
        <taxon>Bacillota</taxon>
        <taxon>Clostridia</taxon>
        <taxon>Lachnospirales</taxon>
        <taxon>Lachnospiraceae</taxon>
        <taxon>Anaerocolumna</taxon>
    </lineage>
</organism>
<reference evidence="2 3" key="1">
    <citation type="submission" date="2020-01" db="EMBL/GenBank/DDBJ databases">
        <title>Genome analysis of Anaerocolumna sp. CBA3638.</title>
        <authorList>
            <person name="Kim J."/>
            <person name="Roh S.W."/>
        </authorList>
    </citation>
    <scope>NUCLEOTIDE SEQUENCE [LARGE SCALE GENOMIC DNA]</scope>
    <source>
        <strain evidence="2 3">CBA3638</strain>
    </source>
</reference>
<keyword evidence="3" id="KW-1185">Reference proteome</keyword>
<dbReference type="RefSeq" id="WP_161839172.1">
    <property type="nucleotide sequence ID" value="NZ_CP048000.1"/>
</dbReference>
<dbReference type="KEGG" id="anr:Ana3638_17440"/>
<dbReference type="EMBL" id="CP048000">
    <property type="protein sequence ID" value="QHQ62348.1"/>
    <property type="molecule type" value="Genomic_DNA"/>
</dbReference>
<gene>
    <name evidence="2" type="ORF">Ana3638_17440</name>
</gene>
<dbReference type="AlphaFoldDB" id="A0A6P1TSD7"/>
<evidence type="ECO:0000313" key="3">
    <source>
        <dbReference type="Proteomes" id="UP000464314"/>
    </source>
</evidence>
<accession>A0A6P1TSD7</accession>
<sequence length="141" mass="16528">MDNQEHMRALSRDEYIRMARESCNRNVGYNSSNAKNHGTNKNKGYVNSEKFRTWDQADSMNRYNLSESGFNMSNVNLKSLLIRTICALILFLAVFIFDQFDLKVNTFNTKYIKDMVTSNQSIEQAEDYFVSLFKQFVKTEE</sequence>
<evidence type="ECO:0000256" key="1">
    <source>
        <dbReference type="SAM" id="Phobius"/>
    </source>
</evidence>
<evidence type="ECO:0000313" key="2">
    <source>
        <dbReference type="EMBL" id="QHQ62348.1"/>
    </source>
</evidence>